<gene>
    <name evidence="5" type="ORF">CDL15_Pgr021845</name>
    <name evidence="6" type="ORF">CRG98_025011</name>
</gene>
<evidence type="ECO:0000313" key="7">
    <source>
        <dbReference type="Proteomes" id="UP000197138"/>
    </source>
</evidence>
<proteinExistence type="inferred from homology"/>
<dbReference type="InterPro" id="IPR006501">
    <property type="entry name" value="Pectinesterase_inhib_dom"/>
</dbReference>
<comment type="caution">
    <text evidence="5">The sequence shown here is derived from an EMBL/GenBank/DDBJ whole genome shotgun (WGS) entry which is preliminary data.</text>
</comment>
<organism evidence="5 7">
    <name type="scientific">Punica granatum</name>
    <name type="common">Pomegranate</name>
    <dbReference type="NCBI Taxonomy" id="22663"/>
    <lineage>
        <taxon>Eukaryota</taxon>
        <taxon>Viridiplantae</taxon>
        <taxon>Streptophyta</taxon>
        <taxon>Embryophyta</taxon>
        <taxon>Tracheophyta</taxon>
        <taxon>Spermatophyta</taxon>
        <taxon>Magnoliopsida</taxon>
        <taxon>eudicotyledons</taxon>
        <taxon>Gunneridae</taxon>
        <taxon>Pentapetalae</taxon>
        <taxon>rosids</taxon>
        <taxon>malvids</taxon>
        <taxon>Myrtales</taxon>
        <taxon>Lythraceae</taxon>
        <taxon>Punica</taxon>
    </lineage>
</organism>
<dbReference type="PANTHER" id="PTHR31080">
    <property type="entry name" value="PECTINESTERASE INHIBITOR-LIKE"/>
    <property type="match status" value="1"/>
</dbReference>
<dbReference type="FunFam" id="1.20.140.40:FF:000005">
    <property type="entry name" value="Pectin methylesterase inhibitor 1"/>
    <property type="match status" value="1"/>
</dbReference>
<dbReference type="NCBIfam" id="TIGR01614">
    <property type="entry name" value="PME_inhib"/>
    <property type="match status" value="1"/>
</dbReference>
<dbReference type="AlphaFoldDB" id="A0A218WTI3"/>
<dbReference type="EMBL" id="MTKT01003240">
    <property type="protein sequence ID" value="OWM75680.1"/>
    <property type="molecule type" value="Genomic_DNA"/>
</dbReference>
<evidence type="ECO:0000256" key="3">
    <source>
        <dbReference type="SAM" id="SignalP"/>
    </source>
</evidence>
<name>A0A218WTI3_PUNGR</name>
<evidence type="ECO:0000313" key="8">
    <source>
        <dbReference type="Proteomes" id="UP000233551"/>
    </source>
</evidence>
<dbReference type="CDD" id="cd15798">
    <property type="entry name" value="PMEI-like_3"/>
    <property type="match status" value="1"/>
</dbReference>
<keyword evidence="8" id="KW-1185">Reference proteome</keyword>
<dbReference type="InterPro" id="IPR051955">
    <property type="entry name" value="PME_Inhibitor"/>
</dbReference>
<protein>
    <recommendedName>
        <fullName evidence="4">Pectinesterase inhibitor domain-containing protein</fullName>
    </recommendedName>
</protein>
<reference evidence="6 8" key="3">
    <citation type="submission" date="2017-11" db="EMBL/GenBank/DDBJ databases">
        <title>De-novo sequencing of pomegranate (Punica granatum L.) genome.</title>
        <authorList>
            <person name="Akparov Z."/>
            <person name="Amiraslanov A."/>
            <person name="Hajiyeva S."/>
            <person name="Abbasov M."/>
            <person name="Kaur K."/>
            <person name="Hamwieh A."/>
            <person name="Solovyev V."/>
            <person name="Salamov A."/>
            <person name="Braich B."/>
            <person name="Kosarev P."/>
            <person name="Mahmoud A."/>
            <person name="Hajiyev E."/>
            <person name="Babayeva S."/>
            <person name="Izzatullayeva V."/>
            <person name="Mammadov A."/>
            <person name="Mammadov A."/>
            <person name="Sharifova S."/>
            <person name="Ojaghi J."/>
            <person name="Eynullazada K."/>
            <person name="Bayramov B."/>
            <person name="Abdulazimova A."/>
            <person name="Shahmuradov I."/>
        </authorList>
    </citation>
    <scope>NUCLEOTIDE SEQUENCE [LARGE SCALE GENOMIC DNA]</scope>
    <source>
        <strain evidence="6">AG2017</strain>
        <strain evidence="8">cv. AG2017</strain>
        <tissue evidence="6">Leaf</tissue>
    </source>
</reference>
<comment type="similarity">
    <text evidence="2">Belongs to the PMEI family.</text>
</comment>
<dbReference type="Proteomes" id="UP000233551">
    <property type="component" value="Unassembled WGS sequence"/>
</dbReference>
<dbReference type="STRING" id="22663.A0A218WTI3"/>
<dbReference type="EMBL" id="PGOL01001778">
    <property type="protein sequence ID" value="PKI54497.1"/>
    <property type="molecule type" value="Genomic_DNA"/>
</dbReference>
<reference evidence="7" key="1">
    <citation type="journal article" date="2017" name="Plant J.">
        <title>The pomegranate (Punica granatum L.) genome and the genomics of punicalagin biosynthesis.</title>
        <authorList>
            <person name="Qin G."/>
            <person name="Xu C."/>
            <person name="Ming R."/>
            <person name="Tang H."/>
            <person name="Guyot R."/>
            <person name="Kramer E.M."/>
            <person name="Hu Y."/>
            <person name="Yi X."/>
            <person name="Qi Y."/>
            <person name="Xu X."/>
            <person name="Gao Z."/>
            <person name="Pan H."/>
            <person name="Jian J."/>
            <person name="Tian Y."/>
            <person name="Yue Z."/>
            <person name="Xu Y."/>
        </authorList>
    </citation>
    <scope>NUCLEOTIDE SEQUENCE [LARGE SCALE GENOMIC DNA]</scope>
    <source>
        <strain evidence="7">cv. Dabenzi</strain>
    </source>
</reference>
<dbReference type="PANTHER" id="PTHR31080:SF87">
    <property type="entry name" value="PECTINESTERASE INHIBITOR 7"/>
    <property type="match status" value="1"/>
</dbReference>
<accession>A0A218WTI3</accession>
<keyword evidence="1 3" id="KW-0732">Signal</keyword>
<evidence type="ECO:0000313" key="6">
    <source>
        <dbReference type="EMBL" id="PKI54497.1"/>
    </source>
</evidence>
<feature type="chain" id="PRO_5014071773" description="Pectinesterase inhibitor domain-containing protein" evidence="3">
    <location>
        <begin position="30"/>
        <end position="208"/>
    </location>
</feature>
<dbReference type="Pfam" id="PF04043">
    <property type="entry name" value="PMEI"/>
    <property type="match status" value="1"/>
</dbReference>
<evidence type="ECO:0000313" key="5">
    <source>
        <dbReference type="EMBL" id="OWM75680.1"/>
    </source>
</evidence>
<dbReference type="GeneID" id="116197317"/>
<dbReference type="Gene3D" id="1.20.140.40">
    <property type="entry name" value="Invertase/pectin methylesterase inhibitor family protein"/>
    <property type="match status" value="1"/>
</dbReference>
<dbReference type="OrthoDB" id="1430376at2759"/>
<dbReference type="SUPFAM" id="SSF101148">
    <property type="entry name" value="Plant invertase/pectin methylesterase inhibitor"/>
    <property type="match status" value="1"/>
</dbReference>
<feature type="domain" description="Pectinesterase inhibitor" evidence="4">
    <location>
        <begin position="42"/>
        <end position="201"/>
    </location>
</feature>
<evidence type="ECO:0000259" key="4">
    <source>
        <dbReference type="SMART" id="SM00856"/>
    </source>
</evidence>
<reference evidence="5" key="2">
    <citation type="submission" date="2017-06" db="EMBL/GenBank/DDBJ databases">
        <title>The pomegranate genome and the genomics of punicalagin biosynthesis.</title>
        <authorList>
            <person name="Xu C."/>
        </authorList>
    </citation>
    <scope>NUCLEOTIDE SEQUENCE [LARGE SCALE GENOMIC DNA]</scope>
    <source>
        <tissue evidence="5">Fresh leaf</tissue>
    </source>
</reference>
<dbReference type="SMART" id="SM00856">
    <property type="entry name" value="PMEI"/>
    <property type="match status" value="1"/>
</dbReference>
<feature type="signal peptide" evidence="3">
    <location>
        <begin position="1"/>
        <end position="29"/>
    </location>
</feature>
<sequence>MAITSRPTFLLLLLLLGLPSLLVISSATAATTSTSASASGSAATSFIKSSCTATRFPALCVQSLSSYASSIQQNPRQLAQAALSVSLVRAQAAKDFVAKSTKFRGLKAREFAAIKDCLDEMDDTVDRLSKSMAEMKGMGKSNGQEFLWHVSNVQTWVSAALTDENTCFDGYSSKTLDGRLKASIRVRVLNVAQVTSNALALVNRFASN</sequence>
<evidence type="ECO:0000256" key="1">
    <source>
        <dbReference type="ARBA" id="ARBA00022729"/>
    </source>
</evidence>
<dbReference type="GO" id="GO:0046910">
    <property type="term" value="F:pectinesterase inhibitor activity"/>
    <property type="evidence" value="ECO:0007669"/>
    <property type="project" value="UniProtKB-ARBA"/>
</dbReference>
<dbReference type="InterPro" id="IPR035513">
    <property type="entry name" value="Invertase/methylesterase_inhib"/>
</dbReference>
<evidence type="ECO:0000256" key="2">
    <source>
        <dbReference type="ARBA" id="ARBA00038471"/>
    </source>
</evidence>
<dbReference type="Proteomes" id="UP000197138">
    <property type="component" value="Unassembled WGS sequence"/>
</dbReference>